<organism evidence="2 3">
    <name type="scientific">Rhodosalinus sediminis</name>
    <dbReference type="NCBI Taxonomy" id="1940533"/>
    <lineage>
        <taxon>Bacteria</taxon>
        <taxon>Pseudomonadati</taxon>
        <taxon>Pseudomonadota</taxon>
        <taxon>Alphaproteobacteria</taxon>
        <taxon>Rhodobacterales</taxon>
        <taxon>Paracoccaceae</taxon>
        <taxon>Rhodosalinus</taxon>
    </lineage>
</organism>
<dbReference type="InterPro" id="IPR045524">
    <property type="entry name" value="DUF6473"/>
</dbReference>
<comment type="caution">
    <text evidence="2">The sequence shown here is derived from an EMBL/GenBank/DDBJ whole genome shotgun (WGS) entry which is preliminary data.</text>
</comment>
<sequence>MSYDAPGPGGLDYAPCRFRGSRMLFRGPERAVDGAFVACLGGTETYGKYVRRPWPARLEAVAGLPCLNFGSVNAGIDSFLNEPAVLEAAQAAQVVVVQAMGAQNLSNRFYAVHPRRNDRFLGPRPLMARLFPEADFTEFHFTRHMTGALAQRAPESFARLRAALRATWVARMTELIDRLGVPVVLLWLGQAAPPDTAEAAEAPEPLFVDRAMIEALRPRLAAVVEAPPAATGGAEGMAVPPLEAPAAAALPGPAAHAAAAEALLPVVGQYLPQS</sequence>
<dbReference type="RefSeq" id="WP_115978853.1">
    <property type="nucleotide sequence ID" value="NZ_QOHR01000004.1"/>
</dbReference>
<protein>
    <recommendedName>
        <fullName evidence="1">DUF6473 domain-containing protein</fullName>
    </recommendedName>
</protein>
<accession>A0A3D9BXA9</accession>
<reference evidence="2 3" key="1">
    <citation type="journal article" date="2017" name="Int. J. Syst. Evol. Microbiol.">
        <title>Rhodosalinus sediminis gen. nov., sp. nov., isolated from marine saltern.</title>
        <authorList>
            <person name="Guo L.Y."/>
            <person name="Ling S.K."/>
            <person name="Li C.M."/>
            <person name="Chen G.J."/>
            <person name="Du Z.J."/>
        </authorList>
    </citation>
    <scope>NUCLEOTIDE SEQUENCE [LARGE SCALE GENOMIC DNA]</scope>
    <source>
        <strain evidence="2 3">WDN1C137</strain>
    </source>
</reference>
<name>A0A3D9BXA9_9RHOB</name>
<evidence type="ECO:0000313" key="3">
    <source>
        <dbReference type="Proteomes" id="UP000257131"/>
    </source>
</evidence>
<keyword evidence="3" id="KW-1185">Reference proteome</keyword>
<feature type="domain" description="DUF6473" evidence="1">
    <location>
        <begin position="1"/>
        <end position="269"/>
    </location>
</feature>
<dbReference type="AlphaFoldDB" id="A0A3D9BXA9"/>
<evidence type="ECO:0000259" key="1">
    <source>
        <dbReference type="Pfam" id="PF20078"/>
    </source>
</evidence>
<dbReference type="OrthoDB" id="7838347at2"/>
<dbReference type="Proteomes" id="UP000257131">
    <property type="component" value="Unassembled WGS sequence"/>
</dbReference>
<evidence type="ECO:0000313" key="2">
    <source>
        <dbReference type="EMBL" id="REC58016.1"/>
    </source>
</evidence>
<dbReference type="EMBL" id="QOHR01000004">
    <property type="protein sequence ID" value="REC58016.1"/>
    <property type="molecule type" value="Genomic_DNA"/>
</dbReference>
<proteinExistence type="predicted"/>
<gene>
    <name evidence="2" type="ORF">DRV84_05385</name>
</gene>
<dbReference type="Pfam" id="PF20078">
    <property type="entry name" value="DUF6473"/>
    <property type="match status" value="1"/>
</dbReference>